<protein>
    <submittedName>
        <fullName evidence="2">Uncharacterized protein</fullName>
    </submittedName>
</protein>
<proteinExistence type="predicted"/>
<evidence type="ECO:0000256" key="1">
    <source>
        <dbReference type="SAM" id="MobiDB-lite"/>
    </source>
</evidence>
<gene>
    <name evidence="2" type="ORF">HSBAA_29260</name>
</gene>
<dbReference type="KEGG" id="hsr:HSBAA_29260"/>
<accession>A0A455U634</accession>
<evidence type="ECO:0000313" key="3">
    <source>
        <dbReference type="Proteomes" id="UP000320231"/>
    </source>
</evidence>
<dbReference type="EMBL" id="AP019514">
    <property type="protein sequence ID" value="BBI61620.1"/>
    <property type="molecule type" value="Genomic_DNA"/>
</dbReference>
<evidence type="ECO:0000313" key="2">
    <source>
        <dbReference type="EMBL" id="BBI61620.1"/>
    </source>
</evidence>
<reference evidence="2 3" key="1">
    <citation type="journal article" date="2019" name="Microbiol. Resour. Announc.">
        <title>Complete Genome Sequence of Halomonas sulfidaeris Strain Esulfide1 Isolated from a Metal Sulfide Rock at a Depth of 2,200 Meters, Obtained Using Nanopore Sequencing.</title>
        <authorList>
            <person name="Saito M."/>
            <person name="Nishigata A."/>
            <person name="Galipon J."/>
            <person name="Arakawa K."/>
        </authorList>
    </citation>
    <scope>NUCLEOTIDE SEQUENCE [LARGE SCALE GENOMIC DNA]</scope>
    <source>
        <strain evidence="2 3">ATCC BAA-803</strain>
    </source>
</reference>
<dbReference type="Proteomes" id="UP000320231">
    <property type="component" value="Chromosome"/>
</dbReference>
<feature type="region of interest" description="Disordered" evidence="1">
    <location>
        <begin position="27"/>
        <end position="46"/>
    </location>
</feature>
<dbReference type="AlphaFoldDB" id="A0A455U634"/>
<sequence length="96" mass="10494">MPGRIEQIANDLIQDDGKAFYCHKTLSGSRDHDEDGEEGEHYQPGSKDSVCAGSLIFQLKVGRVPIIARLAFSAGLIDYKGLQAQFSDVIDPDDVL</sequence>
<name>A0A455U634_9GAMM</name>
<organism evidence="2 3">
    <name type="scientific">Vreelandella sulfidaeris</name>
    <dbReference type="NCBI Taxonomy" id="115553"/>
    <lineage>
        <taxon>Bacteria</taxon>
        <taxon>Pseudomonadati</taxon>
        <taxon>Pseudomonadota</taxon>
        <taxon>Gammaproteobacteria</taxon>
        <taxon>Oceanospirillales</taxon>
        <taxon>Halomonadaceae</taxon>
        <taxon>Vreelandella</taxon>
    </lineage>
</organism>